<dbReference type="EMBL" id="GBXM01036720">
    <property type="protein sequence ID" value="JAH71857.1"/>
    <property type="molecule type" value="Transcribed_RNA"/>
</dbReference>
<protein>
    <submittedName>
        <fullName evidence="1">Uncharacterized protein</fullName>
    </submittedName>
</protein>
<evidence type="ECO:0000313" key="1">
    <source>
        <dbReference type="EMBL" id="JAH71857.1"/>
    </source>
</evidence>
<sequence length="15" mass="1743">MCSCRMSFVCECKLC</sequence>
<organism evidence="1">
    <name type="scientific">Anguilla anguilla</name>
    <name type="common">European freshwater eel</name>
    <name type="synonym">Muraena anguilla</name>
    <dbReference type="NCBI Taxonomy" id="7936"/>
    <lineage>
        <taxon>Eukaryota</taxon>
        <taxon>Metazoa</taxon>
        <taxon>Chordata</taxon>
        <taxon>Craniata</taxon>
        <taxon>Vertebrata</taxon>
        <taxon>Euteleostomi</taxon>
        <taxon>Actinopterygii</taxon>
        <taxon>Neopterygii</taxon>
        <taxon>Teleostei</taxon>
        <taxon>Anguilliformes</taxon>
        <taxon>Anguillidae</taxon>
        <taxon>Anguilla</taxon>
    </lineage>
</organism>
<name>A0A0E9V1D6_ANGAN</name>
<accession>A0A0E9V1D6</accession>
<reference evidence="1" key="1">
    <citation type="submission" date="2014-11" db="EMBL/GenBank/DDBJ databases">
        <authorList>
            <person name="Amaro Gonzalez C."/>
        </authorList>
    </citation>
    <scope>NUCLEOTIDE SEQUENCE</scope>
</reference>
<reference evidence="1" key="2">
    <citation type="journal article" date="2015" name="Fish Shellfish Immunol.">
        <title>Early steps in the European eel (Anguilla anguilla)-Vibrio vulnificus interaction in the gills: Role of the RtxA13 toxin.</title>
        <authorList>
            <person name="Callol A."/>
            <person name="Pajuelo D."/>
            <person name="Ebbesson L."/>
            <person name="Teles M."/>
            <person name="MacKenzie S."/>
            <person name="Amaro C."/>
        </authorList>
    </citation>
    <scope>NUCLEOTIDE SEQUENCE</scope>
</reference>
<proteinExistence type="predicted"/>